<dbReference type="KEGG" id="dsq:DICSQDRAFT_129292"/>
<dbReference type="GO" id="GO:0008840">
    <property type="term" value="F:4-hydroxy-tetrahydrodipicolinate synthase activity"/>
    <property type="evidence" value="ECO:0007669"/>
    <property type="project" value="TreeGrafter"/>
</dbReference>
<dbReference type="SMART" id="SM01130">
    <property type="entry name" value="DHDPS"/>
    <property type="match status" value="1"/>
</dbReference>
<gene>
    <name evidence="3" type="ORF">DICSQDRAFT_129292</name>
</gene>
<proteinExistence type="predicted"/>
<evidence type="ECO:0000256" key="2">
    <source>
        <dbReference type="SAM" id="MobiDB-lite"/>
    </source>
</evidence>
<dbReference type="HOGENOM" id="CLU_049343_0_2_1"/>
<dbReference type="OMA" id="ADYSIVI"/>
<accession>R7SNI3</accession>
<organism evidence="3 4">
    <name type="scientific">Dichomitus squalens (strain LYAD-421)</name>
    <name type="common">Western red white-rot fungus</name>
    <dbReference type="NCBI Taxonomy" id="732165"/>
    <lineage>
        <taxon>Eukaryota</taxon>
        <taxon>Fungi</taxon>
        <taxon>Dikarya</taxon>
        <taxon>Basidiomycota</taxon>
        <taxon>Agaricomycotina</taxon>
        <taxon>Agaricomycetes</taxon>
        <taxon>Polyporales</taxon>
        <taxon>Polyporaceae</taxon>
        <taxon>Dichomitus</taxon>
    </lineage>
</organism>
<dbReference type="CDD" id="cd00408">
    <property type="entry name" value="DHDPS-like"/>
    <property type="match status" value="1"/>
</dbReference>
<dbReference type="EMBL" id="JH719445">
    <property type="protein sequence ID" value="EJF57739.1"/>
    <property type="molecule type" value="Genomic_DNA"/>
</dbReference>
<dbReference type="PANTHER" id="PTHR12128">
    <property type="entry name" value="DIHYDRODIPICOLINATE SYNTHASE"/>
    <property type="match status" value="1"/>
</dbReference>
<dbReference type="OrthoDB" id="191315at2759"/>
<feature type="compositionally biased region" description="Low complexity" evidence="2">
    <location>
        <begin position="7"/>
        <end position="20"/>
    </location>
</feature>
<dbReference type="AlphaFoldDB" id="R7SNI3"/>
<dbReference type="SUPFAM" id="SSF51569">
    <property type="entry name" value="Aldolase"/>
    <property type="match status" value="1"/>
</dbReference>
<dbReference type="Proteomes" id="UP000053319">
    <property type="component" value="Unassembled WGS sequence"/>
</dbReference>
<protein>
    <submittedName>
        <fullName evidence="3">Dihydrodipicolinate synthetase</fullName>
    </submittedName>
</protein>
<evidence type="ECO:0000313" key="4">
    <source>
        <dbReference type="Proteomes" id="UP000053319"/>
    </source>
</evidence>
<evidence type="ECO:0000313" key="3">
    <source>
        <dbReference type="EMBL" id="EJF57739.1"/>
    </source>
</evidence>
<dbReference type="PANTHER" id="PTHR12128:SF66">
    <property type="entry name" value="4-HYDROXY-2-OXOGLUTARATE ALDOLASE, MITOCHONDRIAL"/>
    <property type="match status" value="1"/>
</dbReference>
<reference evidence="3 4" key="1">
    <citation type="journal article" date="2012" name="Science">
        <title>The Paleozoic origin of enzymatic lignin decomposition reconstructed from 31 fungal genomes.</title>
        <authorList>
            <person name="Floudas D."/>
            <person name="Binder M."/>
            <person name="Riley R."/>
            <person name="Barry K."/>
            <person name="Blanchette R.A."/>
            <person name="Henrissat B."/>
            <person name="Martinez A.T."/>
            <person name="Otillar R."/>
            <person name="Spatafora J.W."/>
            <person name="Yadav J.S."/>
            <person name="Aerts A."/>
            <person name="Benoit I."/>
            <person name="Boyd A."/>
            <person name="Carlson A."/>
            <person name="Copeland A."/>
            <person name="Coutinho P.M."/>
            <person name="de Vries R.P."/>
            <person name="Ferreira P."/>
            <person name="Findley K."/>
            <person name="Foster B."/>
            <person name="Gaskell J."/>
            <person name="Glotzer D."/>
            <person name="Gorecki P."/>
            <person name="Heitman J."/>
            <person name="Hesse C."/>
            <person name="Hori C."/>
            <person name="Igarashi K."/>
            <person name="Jurgens J.A."/>
            <person name="Kallen N."/>
            <person name="Kersten P."/>
            <person name="Kohler A."/>
            <person name="Kuees U."/>
            <person name="Kumar T.K.A."/>
            <person name="Kuo A."/>
            <person name="LaButti K."/>
            <person name="Larrondo L.F."/>
            <person name="Lindquist E."/>
            <person name="Ling A."/>
            <person name="Lombard V."/>
            <person name="Lucas S."/>
            <person name="Lundell T."/>
            <person name="Martin R."/>
            <person name="McLaughlin D.J."/>
            <person name="Morgenstern I."/>
            <person name="Morin E."/>
            <person name="Murat C."/>
            <person name="Nagy L.G."/>
            <person name="Nolan M."/>
            <person name="Ohm R.A."/>
            <person name="Patyshakuliyeva A."/>
            <person name="Rokas A."/>
            <person name="Ruiz-Duenas F.J."/>
            <person name="Sabat G."/>
            <person name="Salamov A."/>
            <person name="Samejima M."/>
            <person name="Schmutz J."/>
            <person name="Slot J.C."/>
            <person name="St John F."/>
            <person name="Stenlid J."/>
            <person name="Sun H."/>
            <person name="Sun S."/>
            <person name="Syed K."/>
            <person name="Tsang A."/>
            <person name="Wiebenga A."/>
            <person name="Young D."/>
            <person name="Pisabarro A."/>
            <person name="Eastwood D.C."/>
            <person name="Martin F."/>
            <person name="Cullen D."/>
            <person name="Grigoriev I.V."/>
            <person name="Hibbett D.S."/>
        </authorList>
    </citation>
    <scope>NUCLEOTIDE SEQUENCE [LARGE SCALE GENOMIC DNA]</scope>
    <source>
        <strain evidence="3 4">LYAD-421 SS1</strain>
    </source>
</reference>
<feature type="region of interest" description="Disordered" evidence="2">
    <location>
        <begin position="1"/>
        <end position="20"/>
    </location>
</feature>
<sequence>MSASTEVNGHSVNGVHVNGTNGVPKSRPLTAGIYAPIPTFFLPETEDLGKITTRLRLHLLRKLANKWPRCLVDIPTFTSHVLRVAKAGVRPLLAGSMGEAHHLSHSERVTLIKAARQALDDAGLTAVPIIAGTGAGSTRETIELCQEAAAAGADYSIVIASGYYAGVLANNRKALKAFWTEVAAKSPIPVIIYNYPGASGGIDLDSDLITELAIECPNLCGVKLTCGNVGKLTRITATVSEPSFSSQYPRLNADAPFLVLGGFIDFVLPTAYVNAHGAITGLANIAPHTIEKLYELSQAAVRDPSLLPEAQRLQGIVARADFTIAKAGIAGTKALLEKLYGYGGLTRRPLPPIEPEAGAALWAHPHTQDIVRVERELSGKVAA</sequence>
<dbReference type="InterPro" id="IPR013785">
    <property type="entry name" value="Aldolase_TIM"/>
</dbReference>
<dbReference type="InterPro" id="IPR002220">
    <property type="entry name" value="DapA-like"/>
</dbReference>
<dbReference type="GeneID" id="18834530"/>
<evidence type="ECO:0000256" key="1">
    <source>
        <dbReference type="ARBA" id="ARBA00023239"/>
    </source>
</evidence>
<dbReference type="Pfam" id="PF00701">
    <property type="entry name" value="DHDPS"/>
    <property type="match status" value="1"/>
</dbReference>
<keyword evidence="1" id="KW-0456">Lyase</keyword>
<dbReference type="Gene3D" id="3.20.20.70">
    <property type="entry name" value="Aldolase class I"/>
    <property type="match status" value="1"/>
</dbReference>
<dbReference type="PRINTS" id="PR00146">
    <property type="entry name" value="DHPICSNTHASE"/>
</dbReference>
<dbReference type="RefSeq" id="XP_007369490.1">
    <property type="nucleotide sequence ID" value="XM_007369428.1"/>
</dbReference>
<name>R7SNI3_DICSQ</name>